<comment type="caution">
    <text evidence="2">The sequence shown here is derived from an EMBL/GenBank/DDBJ whole genome shotgun (WGS) entry which is preliminary data.</text>
</comment>
<dbReference type="Proteomes" id="UP000573603">
    <property type="component" value="Unassembled WGS sequence"/>
</dbReference>
<keyword evidence="3" id="KW-1185">Reference proteome</keyword>
<dbReference type="EMBL" id="JABEVY010000979">
    <property type="protein sequence ID" value="KAF5227007.1"/>
    <property type="molecule type" value="Genomic_DNA"/>
</dbReference>
<feature type="domain" description="CHAT" evidence="1">
    <location>
        <begin position="258"/>
        <end position="570"/>
    </location>
</feature>
<organism evidence="2 3">
    <name type="scientific">Fusarium anthophilum</name>
    <dbReference type="NCBI Taxonomy" id="48485"/>
    <lineage>
        <taxon>Eukaryota</taxon>
        <taxon>Fungi</taxon>
        <taxon>Dikarya</taxon>
        <taxon>Ascomycota</taxon>
        <taxon>Pezizomycotina</taxon>
        <taxon>Sordariomycetes</taxon>
        <taxon>Hypocreomycetidae</taxon>
        <taxon>Hypocreales</taxon>
        <taxon>Nectriaceae</taxon>
        <taxon>Fusarium</taxon>
        <taxon>Fusarium fujikuroi species complex</taxon>
    </lineage>
</organism>
<reference evidence="2 3" key="1">
    <citation type="journal article" date="2020" name="BMC Genomics">
        <title>Correction to: Identification and distribution of gene clusters required for synthesis of sphingolipid metabolism inhibitors in diverse species of the filamentous fungus Fusarium.</title>
        <authorList>
            <person name="Kim H.S."/>
            <person name="Lohmar J.M."/>
            <person name="Busman M."/>
            <person name="Brown D.W."/>
            <person name="Naumann T.A."/>
            <person name="Divon H.H."/>
            <person name="Lysoe E."/>
            <person name="Uhlig S."/>
            <person name="Proctor R.H."/>
        </authorList>
    </citation>
    <scope>NUCLEOTIDE SEQUENCE [LARGE SCALE GENOMIC DNA]</scope>
    <source>
        <strain evidence="2 3">NRRL 25214</strain>
    </source>
</reference>
<accession>A0A8H4YF76</accession>
<evidence type="ECO:0000313" key="3">
    <source>
        <dbReference type="Proteomes" id="UP000573603"/>
    </source>
</evidence>
<protein>
    <recommendedName>
        <fullName evidence="1">CHAT domain-containing protein</fullName>
    </recommendedName>
</protein>
<evidence type="ECO:0000313" key="2">
    <source>
        <dbReference type="EMBL" id="KAF5227007.1"/>
    </source>
</evidence>
<dbReference type="Pfam" id="PF12770">
    <property type="entry name" value="CHAT"/>
    <property type="match status" value="1"/>
</dbReference>
<dbReference type="AlphaFoldDB" id="A0A8H4YF76"/>
<dbReference type="InterPro" id="IPR024983">
    <property type="entry name" value="CHAT_dom"/>
</dbReference>
<proteinExistence type="predicted"/>
<name>A0A8H4YF76_9HYPO</name>
<gene>
    <name evidence="2" type="ORF">FANTH_14909</name>
</gene>
<sequence length="571" mass="63011">MAYLKEASSALQDAWHCQSAVPFYRIRAGALCLDLLARQHKTSAAIQLGKSIIDLLPSVNTKFLDRADQQFVVSTFAGVASNLCSFLLSANRSSEALECLEQGRAVIISRLLDDRSDLSSLRQDHPRLADRYQSLVEKVNAPTRQTTLGMIETLIRKRQQEAVAELDTCLKEIRCVPGHEQFMLGQTATEMQECITEGSIVVINITDFRSDAIVVSNNSIQTIALPELSASETRAWASKDWSTKKRSEQRGRNDEFLDYLSWLWNVCVKHIIAEISASQTNSSKGLPRVWWIGSGLASSMPFHAAGVHTRGSNENAYCRMISSYTPSIKALGYAQKQAKRAQEELVAQDADTDTETNTMLIAAMPTSPKGPDDKKAPKKLPGVEKEMREILNLTSSHMHTIALTHPSADQVLEVLKTCRIAHFACHGTSDYSDPSNSGLILQKSTGPSEALVQDRLTVQRVSDLRLRHAQIAYLSACSTMENKAARLSDEVIHLVSGFQVAGFPHVVGCLWPAGDSECGKVSKRFYSLVLQRKQSVTSNEVASALQEAVMSVRAEDLSMPLNWAQFVHYGV</sequence>
<evidence type="ECO:0000259" key="1">
    <source>
        <dbReference type="Pfam" id="PF12770"/>
    </source>
</evidence>